<comment type="cofactor">
    <cofactor evidence="6">
        <name>Zn(2+)</name>
        <dbReference type="ChEBI" id="CHEBI:29105"/>
    </cofactor>
    <text evidence="6">Binds 1 zinc ion per subunit.</text>
</comment>
<keyword evidence="5 6" id="KW-0482">Metalloprotease</keyword>
<dbReference type="AlphaFoldDB" id="A0A8T4HFB9"/>
<keyword evidence="3 6" id="KW-0378">Hydrolase</keyword>
<feature type="signal peptide" evidence="7">
    <location>
        <begin position="1"/>
        <end position="21"/>
    </location>
</feature>
<feature type="domain" description="Peptidase M48" evidence="8">
    <location>
        <begin position="74"/>
        <end position="255"/>
    </location>
</feature>
<keyword evidence="7" id="KW-0732">Signal</keyword>
<evidence type="ECO:0000256" key="2">
    <source>
        <dbReference type="ARBA" id="ARBA00022723"/>
    </source>
</evidence>
<reference evidence="9" key="1">
    <citation type="submission" date="2021-03" db="EMBL/GenBank/DDBJ databases">
        <authorList>
            <person name="Lu T."/>
            <person name="Wang Q."/>
            <person name="Han X."/>
        </authorList>
    </citation>
    <scope>NUCLEOTIDE SEQUENCE</scope>
    <source>
        <strain evidence="9">WQ 2009</strain>
    </source>
</reference>
<dbReference type="PROSITE" id="PS51257">
    <property type="entry name" value="PROKAR_LIPOPROTEIN"/>
    <property type="match status" value="1"/>
</dbReference>
<evidence type="ECO:0000256" key="5">
    <source>
        <dbReference type="ARBA" id="ARBA00023049"/>
    </source>
</evidence>
<dbReference type="GO" id="GO:0051603">
    <property type="term" value="P:proteolysis involved in protein catabolic process"/>
    <property type="evidence" value="ECO:0007669"/>
    <property type="project" value="TreeGrafter"/>
</dbReference>
<dbReference type="CDD" id="cd07331">
    <property type="entry name" value="M48C_Oma1_like"/>
    <property type="match status" value="1"/>
</dbReference>
<dbReference type="Pfam" id="PF01435">
    <property type="entry name" value="Peptidase_M48"/>
    <property type="match status" value="1"/>
</dbReference>
<dbReference type="Gene3D" id="3.30.2010.10">
    <property type="entry name" value="Metalloproteases ('zincins'), catalytic domain"/>
    <property type="match status" value="1"/>
</dbReference>
<protein>
    <submittedName>
        <fullName evidence="9">M48 family metallopeptidase</fullName>
    </submittedName>
</protein>
<comment type="caution">
    <text evidence="9">The sequence shown here is derived from an EMBL/GenBank/DDBJ whole genome shotgun (WGS) entry which is preliminary data.</text>
</comment>
<dbReference type="Proteomes" id="UP000679691">
    <property type="component" value="Unassembled WGS sequence"/>
</dbReference>
<accession>A0A8T4HFB9</accession>
<gene>
    <name evidence="9" type="ORF">J5U18_10720</name>
</gene>
<evidence type="ECO:0000256" key="6">
    <source>
        <dbReference type="RuleBase" id="RU003983"/>
    </source>
</evidence>
<sequence>MKSITKYSTLLLLGATLTACSTVPISGRKQLSLVSDSQIQQQAATSYKEFLGQTSTKVITGTSQATLVKKVGNNIAAAVNKYLAANGLSDQFDFNWEFNLIQSNEVNAWCMPGGKVAIYTGILPVTATEAGLATVMGHEIAHAIARHSMEQMSQQYALQLGASALGVATSGKSAITQAVVNNAFGLGGKLAQLKYSRSNETEADQLGLIFMAMAGYNPNEAVSFWQRMASGKVSSTPEFLSTHPSDARRITTIQGLIPEALKYYKK</sequence>
<organism evidence="9 10">
    <name type="scientific">Rhinopithecimicrobium faecis</name>
    <dbReference type="NCBI Taxonomy" id="2820698"/>
    <lineage>
        <taxon>Bacteria</taxon>
        <taxon>Pseudomonadati</taxon>
        <taxon>Bacteroidota</taxon>
        <taxon>Sphingobacteriia</taxon>
        <taxon>Sphingobacteriales</taxon>
        <taxon>Sphingobacteriaceae</taxon>
        <taxon>Rhinopithecimicrobium</taxon>
    </lineage>
</organism>
<evidence type="ECO:0000259" key="8">
    <source>
        <dbReference type="Pfam" id="PF01435"/>
    </source>
</evidence>
<dbReference type="RefSeq" id="WP_353547534.1">
    <property type="nucleotide sequence ID" value="NZ_JAGKSB010000012.1"/>
</dbReference>
<name>A0A8T4HFB9_9SPHI</name>
<evidence type="ECO:0000313" key="9">
    <source>
        <dbReference type="EMBL" id="MBP3944027.1"/>
    </source>
</evidence>
<dbReference type="GO" id="GO:0046872">
    <property type="term" value="F:metal ion binding"/>
    <property type="evidence" value="ECO:0007669"/>
    <property type="project" value="UniProtKB-KW"/>
</dbReference>
<dbReference type="EMBL" id="JAGKSB010000012">
    <property type="protein sequence ID" value="MBP3944027.1"/>
    <property type="molecule type" value="Genomic_DNA"/>
</dbReference>
<dbReference type="GO" id="GO:0004222">
    <property type="term" value="F:metalloendopeptidase activity"/>
    <property type="evidence" value="ECO:0007669"/>
    <property type="project" value="InterPro"/>
</dbReference>
<feature type="chain" id="PRO_5035930336" evidence="7">
    <location>
        <begin position="22"/>
        <end position="266"/>
    </location>
</feature>
<dbReference type="PANTHER" id="PTHR22726">
    <property type="entry name" value="METALLOENDOPEPTIDASE OMA1"/>
    <property type="match status" value="1"/>
</dbReference>
<evidence type="ECO:0000313" key="10">
    <source>
        <dbReference type="Proteomes" id="UP000679691"/>
    </source>
</evidence>
<keyword evidence="10" id="KW-1185">Reference proteome</keyword>
<evidence type="ECO:0000256" key="7">
    <source>
        <dbReference type="SAM" id="SignalP"/>
    </source>
</evidence>
<evidence type="ECO:0000256" key="1">
    <source>
        <dbReference type="ARBA" id="ARBA00022670"/>
    </source>
</evidence>
<evidence type="ECO:0000256" key="3">
    <source>
        <dbReference type="ARBA" id="ARBA00022801"/>
    </source>
</evidence>
<dbReference type="InterPro" id="IPR001915">
    <property type="entry name" value="Peptidase_M48"/>
</dbReference>
<keyword evidence="1 6" id="KW-0645">Protease</keyword>
<comment type="similarity">
    <text evidence="6">Belongs to the peptidase M48 family.</text>
</comment>
<proteinExistence type="inferred from homology"/>
<evidence type="ECO:0000256" key="4">
    <source>
        <dbReference type="ARBA" id="ARBA00022833"/>
    </source>
</evidence>
<keyword evidence="4 6" id="KW-0862">Zinc</keyword>
<dbReference type="GO" id="GO:0016020">
    <property type="term" value="C:membrane"/>
    <property type="evidence" value="ECO:0007669"/>
    <property type="project" value="TreeGrafter"/>
</dbReference>
<dbReference type="PANTHER" id="PTHR22726:SF24">
    <property type="entry name" value="M48 FAMILY METALLOPEPTIDASE"/>
    <property type="match status" value="1"/>
</dbReference>
<keyword evidence="2" id="KW-0479">Metal-binding</keyword>
<dbReference type="InterPro" id="IPR051156">
    <property type="entry name" value="Mito/Outer_Membr_Metalloprot"/>
</dbReference>